<dbReference type="AlphaFoldDB" id="G8TSQ2"/>
<evidence type="ECO:0000256" key="1">
    <source>
        <dbReference type="SAM" id="Phobius"/>
    </source>
</evidence>
<reference evidence="2 3" key="2">
    <citation type="journal article" date="2012" name="Stand. Genomic Sci.">
        <title>Complete genome sequence of the moderately thermophilic mineral-sulfide-oxidizing firmicute Sulfobacillus acidophilus type strain (NAL(T)).</title>
        <authorList>
            <person name="Anderson I."/>
            <person name="Chertkov O."/>
            <person name="Chen A."/>
            <person name="Saunders E."/>
            <person name="Lapidus A."/>
            <person name="Nolan M."/>
            <person name="Lucas S."/>
            <person name="Hammon N."/>
            <person name="Deshpande S."/>
            <person name="Cheng J.F."/>
            <person name="Han C."/>
            <person name="Tapia R."/>
            <person name="Goodwin L.A."/>
            <person name="Pitluck S."/>
            <person name="Liolios K."/>
            <person name="Pagani I."/>
            <person name="Ivanova N."/>
            <person name="Mikhailova N."/>
            <person name="Pati A."/>
            <person name="Palaniappan K."/>
            <person name="Land M."/>
            <person name="Pan C."/>
            <person name="Rohde M."/>
            <person name="Pukall R."/>
            <person name="Goker M."/>
            <person name="Detter J.C."/>
            <person name="Woyke T."/>
            <person name="Bristow J."/>
            <person name="Eisen J.A."/>
            <person name="Markowitz V."/>
            <person name="Hugenholtz P."/>
            <person name="Kyrpides N.C."/>
            <person name="Klenk H.P."/>
            <person name="Mavromatis K."/>
        </authorList>
    </citation>
    <scope>NUCLEOTIDE SEQUENCE [LARGE SCALE GENOMIC DNA]</scope>
    <source>
        <strain evidence="3">ATCC 700253 / DSM 10332 / NAL</strain>
    </source>
</reference>
<keyword evidence="3" id="KW-1185">Reference proteome</keyword>
<protein>
    <recommendedName>
        <fullName evidence="4">NnrS family protein</fullName>
    </recommendedName>
</protein>
<feature type="transmembrane region" description="Helical" evidence="1">
    <location>
        <begin position="312"/>
        <end position="342"/>
    </location>
</feature>
<feature type="transmembrane region" description="Helical" evidence="1">
    <location>
        <begin position="100"/>
        <end position="120"/>
    </location>
</feature>
<feature type="transmembrane region" description="Helical" evidence="1">
    <location>
        <begin position="259"/>
        <end position="277"/>
    </location>
</feature>
<sequence length="426" mass="46463">MADRPDVGNISYKPSVNIAQAPKIVGPMLFFVTGWVILAWEAGLLAALRGDVARGAWGSPAVIGLVHGFTLGFLTMTMIGVLTQWVPVVFDVPPIPLSRIYWVWAVYTTGVILFVTGFLWPFPIALASGGILVATAITVMTVFVGGQLRRSKRPGDSMRGALAVSLVSLNLAWILGLGMALAWVGWWPWPHFLTWHLVTVLVGWVGLTLLAVQMKLVPMFAMGKMERVYPAVPVVLAFLGIGVGWSWPWTGTVGREWSAALWGASGLTAVIQVLWVIRTGKSPSRDPVFWGVFVGWLEWLLAAYWVTAHPVWSVFLMLWGAFTFVATYQSRILPFIIALAIARKLPGPPAKAFFMAQSFNPRRSLSVLAGASLLGALAILDGLRYHRAEGFFIAAGVLGMMLIGHIGQLALGIRRGRRDRRAVPKA</sequence>
<dbReference type="KEGG" id="sap:Sulac_0927"/>
<accession>G8TSQ2</accession>
<evidence type="ECO:0000313" key="3">
    <source>
        <dbReference type="Proteomes" id="UP000005439"/>
    </source>
</evidence>
<dbReference type="Proteomes" id="UP000005439">
    <property type="component" value="Chromosome"/>
</dbReference>
<feature type="transmembrane region" description="Helical" evidence="1">
    <location>
        <begin position="68"/>
        <end position="88"/>
    </location>
</feature>
<keyword evidence="1" id="KW-0812">Transmembrane</keyword>
<keyword evidence="1" id="KW-1133">Transmembrane helix</keyword>
<name>G8TSQ2_SULAD</name>
<gene>
    <name evidence="2" type="ordered locus">Sulac_0927</name>
</gene>
<evidence type="ECO:0008006" key="4">
    <source>
        <dbReference type="Google" id="ProtNLM"/>
    </source>
</evidence>
<keyword evidence="1" id="KW-0472">Membrane</keyword>
<feature type="transmembrane region" description="Helical" evidence="1">
    <location>
        <begin position="228"/>
        <end position="247"/>
    </location>
</feature>
<feature type="transmembrane region" description="Helical" evidence="1">
    <location>
        <begin position="160"/>
        <end position="186"/>
    </location>
</feature>
<organism evidence="2 3">
    <name type="scientific">Sulfobacillus acidophilus (strain ATCC 700253 / DSM 10332 / NAL)</name>
    <dbReference type="NCBI Taxonomy" id="679936"/>
    <lineage>
        <taxon>Bacteria</taxon>
        <taxon>Bacillati</taxon>
        <taxon>Bacillota</taxon>
        <taxon>Clostridia</taxon>
        <taxon>Eubacteriales</taxon>
        <taxon>Clostridiales Family XVII. Incertae Sedis</taxon>
        <taxon>Sulfobacillus</taxon>
    </lineage>
</organism>
<feature type="transmembrane region" description="Helical" evidence="1">
    <location>
        <begin position="289"/>
        <end position="306"/>
    </location>
</feature>
<feature type="transmembrane region" description="Helical" evidence="1">
    <location>
        <begin position="126"/>
        <end position="148"/>
    </location>
</feature>
<dbReference type="EMBL" id="CP003179">
    <property type="protein sequence ID" value="AEW04429.1"/>
    <property type="molecule type" value="Genomic_DNA"/>
</dbReference>
<feature type="transmembrane region" description="Helical" evidence="1">
    <location>
        <begin position="363"/>
        <end position="385"/>
    </location>
</feature>
<proteinExistence type="predicted"/>
<dbReference type="STRING" id="679936.Sulac_0927"/>
<reference evidence="3" key="1">
    <citation type="submission" date="2011-12" db="EMBL/GenBank/DDBJ databases">
        <title>The complete genome of chromosome of Sulfobacillus acidophilus DSM 10332.</title>
        <authorList>
            <person name="Lucas S."/>
            <person name="Han J."/>
            <person name="Lapidus A."/>
            <person name="Bruce D."/>
            <person name="Goodwin L."/>
            <person name="Pitluck S."/>
            <person name="Peters L."/>
            <person name="Kyrpides N."/>
            <person name="Mavromatis K."/>
            <person name="Ivanova N."/>
            <person name="Mikhailova N."/>
            <person name="Chertkov O."/>
            <person name="Saunders E."/>
            <person name="Detter J.C."/>
            <person name="Tapia R."/>
            <person name="Han C."/>
            <person name="Land M."/>
            <person name="Hauser L."/>
            <person name="Markowitz V."/>
            <person name="Cheng J.-F."/>
            <person name="Hugenholtz P."/>
            <person name="Woyke T."/>
            <person name="Wu D."/>
            <person name="Pukall R."/>
            <person name="Gehrich-Schroeter G."/>
            <person name="Schneider S."/>
            <person name="Klenk H.-P."/>
            <person name="Eisen J.A."/>
        </authorList>
    </citation>
    <scope>NUCLEOTIDE SEQUENCE [LARGE SCALE GENOMIC DNA]</scope>
    <source>
        <strain evidence="3">ATCC 700253 / DSM 10332 / NAL</strain>
    </source>
</reference>
<dbReference type="PATRIC" id="fig|679936.5.peg.980"/>
<evidence type="ECO:0000313" key="2">
    <source>
        <dbReference type="EMBL" id="AEW04429.1"/>
    </source>
</evidence>
<feature type="transmembrane region" description="Helical" evidence="1">
    <location>
        <begin position="28"/>
        <end position="48"/>
    </location>
</feature>
<dbReference type="HOGENOM" id="CLU_569593_0_0_9"/>
<feature type="transmembrane region" description="Helical" evidence="1">
    <location>
        <begin position="192"/>
        <end position="216"/>
    </location>
</feature>
<feature type="transmembrane region" description="Helical" evidence="1">
    <location>
        <begin position="391"/>
        <end position="411"/>
    </location>
</feature>